<name>A0A4Y3VQC6_9ACTN</name>
<dbReference type="OrthoDB" id="4302669at2"/>
<accession>A0A4Y3VQC6</accession>
<dbReference type="EMBL" id="BJND01000058">
    <property type="protein sequence ID" value="GEC08793.1"/>
    <property type="molecule type" value="Genomic_DNA"/>
</dbReference>
<organism evidence="1 2">
    <name type="scientific">Streptomyces spinoverrucosus</name>
    <dbReference type="NCBI Taxonomy" id="284043"/>
    <lineage>
        <taxon>Bacteria</taxon>
        <taxon>Bacillati</taxon>
        <taxon>Actinomycetota</taxon>
        <taxon>Actinomycetes</taxon>
        <taxon>Kitasatosporales</taxon>
        <taxon>Streptomycetaceae</taxon>
        <taxon>Streptomyces</taxon>
    </lineage>
</organism>
<dbReference type="AlphaFoldDB" id="A0A4Y3VQC6"/>
<evidence type="ECO:0000313" key="1">
    <source>
        <dbReference type="EMBL" id="GEC08793.1"/>
    </source>
</evidence>
<comment type="caution">
    <text evidence="1">The sequence shown here is derived from an EMBL/GenBank/DDBJ whole genome shotgun (WGS) entry which is preliminary data.</text>
</comment>
<evidence type="ECO:0000313" key="2">
    <source>
        <dbReference type="Proteomes" id="UP000317881"/>
    </source>
</evidence>
<gene>
    <name evidence="1" type="ORF">SSP24_64480</name>
</gene>
<protein>
    <submittedName>
        <fullName evidence="1">Uncharacterized protein</fullName>
    </submittedName>
</protein>
<reference evidence="1 2" key="1">
    <citation type="submission" date="2019-06" db="EMBL/GenBank/DDBJ databases">
        <title>Whole genome shotgun sequence of Streptomyces spinoverrucosus NBRC 14228.</title>
        <authorList>
            <person name="Hosoyama A."/>
            <person name="Uohara A."/>
            <person name="Ohji S."/>
            <person name="Ichikawa N."/>
        </authorList>
    </citation>
    <scope>NUCLEOTIDE SEQUENCE [LARGE SCALE GENOMIC DNA]</scope>
    <source>
        <strain evidence="1 2">NBRC 14228</strain>
    </source>
</reference>
<sequence>MDEVPQRIDPATDRTVAALLLGCAPDEVGYCPRCQGLTHRYGRNAQIICPACRSVDASLGAPFPTTAPAPQNSPSR</sequence>
<keyword evidence="2" id="KW-1185">Reference proteome</keyword>
<proteinExistence type="predicted"/>
<dbReference type="Proteomes" id="UP000317881">
    <property type="component" value="Unassembled WGS sequence"/>
</dbReference>